<dbReference type="Proteomes" id="UP001148299">
    <property type="component" value="Unassembled WGS sequence"/>
</dbReference>
<dbReference type="InterPro" id="IPR035979">
    <property type="entry name" value="RBD_domain_sf"/>
</dbReference>
<dbReference type="Pfam" id="PF00076">
    <property type="entry name" value="RRM_1"/>
    <property type="match status" value="1"/>
</dbReference>
<feature type="compositionally biased region" description="Basic and acidic residues" evidence="2">
    <location>
        <begin position="705"/>
        <end position="721"/>
    </location>
</feature>
<dbReference type="AlphaFoldDB" id="A0A9W9UHJ3"/>
<feature type="region of interest" description="Disordered" evidence="2">
    <location>
        <begin position="571"/>
        <end position="598"/>
    </location>
</feature>
<dbReference type="CDD" id="cd00590">
    <property type="entry name" value="RRM_SF"/>
    <property type="match status" value="1"/>
</dbReference>
<feature type="compositionally biased region" description="Basic and acidic residues" evidence="2">
    <location>
        <begin position="571"/>
        <end position="581"/>
    </location>
</feature>
<dbReference type="InterPro" id="IPR000504">
    <property type="entry name" value="RRM_dom"/>
</dbReference>
<accession>A0A9W9UHJ3</accession>
<organism evidence="4 5">
    <name type="scientific">Penicillium brevicompactum</name>
    <dbReference type="NCBI Taxonomy" id="5074"/>
    <lineage>
        <taxon>Eukaryota</taxon>
        <taxon>Fungi</taxon>
        <taxon>Dikarya</taxon>
        <taxon>Ascomycota</taxon>
        <taxon>Pezizomycotina</taxon>
        <taxon>Eurotiomycetes</taxon>
        <taxon>Eurotiomycetidae</taxon>
        <taxon>Eurotiales</taxon>
        <taxon>Aspergillaceae</taxon>
        <taxon>Penicillium</taxon>
    </lineage>
</organism>
<evidence type="ECO:0000313" key="5">
    <source>
        <dbReference type="Proteomes" id="UP001148299"/>
    </source>
</evidence>
<feature type="region of interest" description="Disordered" evidence="2">
    <location>
        <begin position="630"/>
        <end position="733"/>
    </location>
</feature>
<feature type="compositionally biased region" description="Polar residues" evidence="2">
    <location>
        <begin position="353"/>
        <end position="387"/>
    </location>
</feature>
<evidence type="ECO:0000256" key="1">
    <source>
        <dbReference type="PROSITE-ProRule" id="PRU00176"/>
    </source>
</evidence>
<feature type="compositionally biased region" description="Low complexity" evidence="2">
    <location>
        <begin position="409"/>
        <end position="419"/>
    </location>
</feature>
<feature type="domain" description="RRM" evidence="3">
    <location>
        <begin position="484"/>
        <end position="562"/>
    </location>
</feature>
<name>A0A9W9UHJ3_PENBR</name>
<comment type="caution">
    <text evidence="4">The sequence shown here is derived from an EMBL/GenBank/DDBJ whole genome shotgun (WGS) entry which is preliminary data.</text>
</comment>
<dbReference type="Gene3D" id="3.30.70.330">
    <property type="match status" value="1"/>
</dbReference>
<feature type="region of interest" description="Disordered" evidence="2">
    <location>
        <begin position="115"/>
        <end position="156"/>
    </location>
</feature>
<feature type="region of interest" description="Disordered" evidence="2">
    <location>
        <begin position="1"/>
        <end position="23"/>
    </location>
</feature>
<feature type="compositionally biased region" description="Polar residues" evidence="2">
    <location>
        <begin position="462"/>
        <end position="478"/>
    </location>
</feature>
<dbReference type="InterPro" id="IPR012677">
    <property type="entry name" value="Nucleotide-bd_a/b_plait_sf"/>
</dbReference>
<feature type="region of interest" description="Disordered" evidence="2">
    <location>
        <begin position="172"/>
        <end position="201"/>
    </location>
</feature>
<evidence type="ECO:0000259" key="3">
    <source>
        <dbReference type="PROSITE" id="PS50102"/>
    </source>
</evidence>
<reference evidence="4" key="2">
    <citation type="journal article" date="2023" name="IMA Fungus">
        <title>Comparative genomic study of the Penicillium genus elucidates a diverse pangenome and 15 lateral gene transfer events.</title>
        <authorList>
            <person name="Petersen C."/>
            <person name="Sorensen T."/>
            <person name="Nielsen M.R."/>
            <person name="Sondergaard T.E."/>
            <person name="Sorensen J.L."/>
            <person name="Fitzpatrick D.A."/>
            <person name="Frisvad J.C."/>
            <person name="Nielsen K.L."/>
        </authorList>
    </citation>
    <scope>NUCLEOTIDE SEQUENCE</scope>
    <source>
        <strain evidence="4">IBT 35675</strain>
    </source>
</reference>
<feature type="compositionally biased region" description="Pro residues" evidence="2">
    <location>
        <begin position="397"/>
        <end position="408"/>
    </location>
</feature>
<feature type="compositionally biased region" description="Basic and acidic residues" evidence="2">
    <location>
        <begin position="125"/>
        <end position="139"/>
    </location>
</feature>
<evidence type="ECO:0000313" key="4">
    <source>
        <dbReference type="EMBL" id="KAJ5341257.1"/>
    </source>
</evidence>
<feature type="compositionally biased region" description="Low complexity" evidence="2">
    <location>
        <begin position="182"/>
        <end position="201"/>
    </location>
</feature>
<dbReference type="InterPro" id="IPR050441">
    <property type="entry name" value="RBM"/>
</dbReference>
<dbReference type="PANTHER" id="PTHR48034">
    <property type="entry name" value="TRANSFORMER-2 SEX-DETERMINING PROTEIN-RELATED"/>
    <property type="match status" value="1"/>
</dbReference>
<feature type="region of interest" description="Disordered" evidence="2">
    <location>
        <begin position="328"/>
        <end position="481"/>
    </location>
</feature>
<dbReference type="SUPFAM" id="SSF54928">
    <property type="entry name" value="RNA-binding domain, RBD"/>
    <property type="match status" value="1"/>
</dbReference>
<gene>
    <name evidence="4" type="ORF">N7541_010381</name>
</gene>
<dbReference type="SMART" id="SM00360">
    <property type="entry name" value="RRM"/>
    <property type="match status" value="1"/>
</dbReference>
<keyword evidence="1" id="KW-0694">RNA-binding</keyword>
<reference evidence="4" key="1">
    <citation type="submission" date="2022-12" db="EMBL/GenBank/DDBJ databases">
        <authorList>
            <person name="Petersen C."/>
        </authorList>
    </citation>
    <scope>NUCLEOTIDE SEQUENCE</scope>
    <source>
        <strain evidence="4">IBT 35675</strain>
    </source>
</reference>
<evidence type="ECO:0000256" key="2">
    <source>
        <dbReference type="SAM" id="MobiDB-lite"/>
    </source>
</evidence>
<protein>
    <recommendedName>
        <fullName evidence="3">RRM domain-containing protein</fullName>
    </recommendedName>
</protein>
<dbReference type="GO" id="GO:0003723">
    <property type="term" value="F:RNA binding"/>
    <property type="evidence" value="ECO:0007669"/>
    <property type="project" value="UniProtKB-UniRule"/>
</dbReference>
<proteinExistence type="predicted"/>
<keyword evidence="5" id="KW-1185">Reference proteome</keyword>
<feature type="compositionally biased region" description="Pro residues" evidence="2">
    <location>
        <begin position="340"/>
        <end position="350"/>
    </location>
</feature>
<dbReference type="EMBL" id="JAPZBR010000008">
    <property type="protein sequence ID" value="KAJ5341257.1"/>
    <property type="molecule type" value="Genomic_DNA"/>
</dbReference>
<sequence length="838" mass="91757">MLKPFHIRDLRVSDPEPPTSPPNPALVRISTTDYDAIATNHPRARLTYVDQDDDGDETITVGSALELSQRLEEPLDMSTQLESIQLQSDVTPTHIFDVRRSNSVTELWQRYRVDHAEQDSAGSQDYRKPSVTDSADQHEPSASTGSFLPPLPNEPRPLMEAFEAELAEMLNSTDTKEKQPKRSTSPPVVEPSTSSSSTRTPHPIEIVAAQVAHHLANGAHMVQSEWRARVPELQRQLRNSQRQLEAAHMSLPQHLETSLRALLATLEAQLRTAFNNIPEGGRRMAQDVFETGRPVAENAADGLRMMATEFNEVGRTLFSAFESEFGRAAPTASSNGEPAAPMPPAAPVPTHPQDSTRPSNEKASSSGEPQSALNNPLNMHQETSSHFPTPPYAGHVPPHPNQWVPPPTTSNNNPWNPFQRYPPPPPPYPSHPPTQQPPVWPQPRATPWPHWRPAPTPAVRQDPSSTQARVANPSNPRTVDSAPKSLFVGNVGFNVREQTLRDVFAANGFIVEVDLPTDATSEIHAGFGYVHFPSEHLASAAMQQLQGTLIDGLSINLEHMHHPSIEKVRTVQDTSAHDNEVRGAQLPPSDPSSAKRIYSDPKRWNFTKADQDKLFEFALREAKDDARSEYSALLDSPSDDPAFSARYPSLLPGTIPQRQGTPSNSHSGAEMSRFPPVSQQDARLLAGNTAAGPNQTLYAGSLKRRSTEYQPHRAEHGHSENEVPPNTLYHSASMHDLGQGRDVATTEATAGPQPVANNVPAEETSPDLTSATGDVNGFETGYADIEQCVSALIDMGYGTEQEGGRARMAIYAAAAEGSLMDAIDMIEEERRAYECRAS</sequence>
<feature type="compositionally biased region" description="Polar residues" evidence="2">
    <location>
        <begin position="656"/>
        <end position="667"/>
    </location>
</feature>
<feature type="compositionally biased region" description="Pro residues" evidence="2">
    <location>
        <begin position="420"/>
        <end position="456"/>
    </location>
</feature>
<feature type="region of interest" description="Disordered" evidence="2">
    <location>
        <begin position="750"/>
        <end position="774"/>
    </location>
</feature>
<feature type="compositionally biased region" description="Basic and acidic residues" evidence="2">
    <location>
        <begin position="1"/>
        <end position="14"/>
    </location>
</feature>
<dbReference type="PROSITE" id="PS50102">
    <property type="entry name" value="RRM"/>
    <property type="match status" value="1"/>
</dbReference>